<keyword evidence="4" id="KW-0150">Chloroplast</keyword>
<sequence length="316" mass="34394">MATTTSLLARPLSIAPAYRARRRVHAASRSIDRYDASTKQVVVARAGPRSSSSSEVRASKYERSGRTRSITRSERETVRRRERTITRASSSAGFAGTPPNRAPNPAALVEKFTSGIKDRLESDPNFLFKLGAEIVIDFCITMVVNLSVRGNPSTWALAATLAVMCQCITAIINDTLLVYFLAPRKGEVGKAEEIANVFAKGDYSLAQRFGCYLKKGKFYATIGSISMVVSMYLALVLAGNASGFTREVFFRSIACGALHMGISSNTRYQLVNGIERMAYDILPTNVAKATSVSVRMGNNFLGARLWMVVATMTGIS</sequence>
<evidence type="ECO:0000256" key="6">
    <source>
        <dbReference type="ARBA" id="ARBA00022692"/>
    </source>
</evidence>
<feature type="region of interest" description="Disordered" evidence="10">
    <location>
        <begin position="42"/>
        <end position="104"/>
    </location>
</feature>
<evidence type="ECO:0000256" key="7">
    <source>
        <dbReference type="ARBA" id="ARBA00022946"/>
    </source>
</evidence>
<feature type="transmembrane region" description="Helical" evidence="11">
    <location>
        <begin position="126"/>
        <end position="148"/>
    </location>
</feature>
<keyword evidence="6 11" id="KW-0812">Transmembrane</keyword>
<keyword evidence="13" id="KW-1185">Reference proteome</keyword>
<feature type="compositionally biased region" description="Low complexity" evidence="10">
    <location>
        <begin position="42"/>
        <end position="56"/>
    </location>
</feature>
<feature type="compositionally biased region" description="Basic and acidic residues" evidence="10">
    <location>
        <begin position="57"/>
        <end position="85"/>
    </location>
</feature>
<protein>
    <submittedName>
        <fullName evidence="12">Uncharacterized protein</fullName>
    </submittedName>
</protein>
<dbReference type="GO" id="GO:0009507">
    <property type="term" value="C:chloroplast"/>
    <property type="evidence" value="ECO:0007669"/>
    <property type="project" value="UniProtKB-SubCell"/>
</dbReference>
<dbReference type="InterPro" id="IPR021825">
    <property type="entry name" value="RETICULATA-related"/>
</dbReference>
<comment type="subcellular location">
    <subcellularLocation>
        <location evidence="1">Membrane</location>
        <topology evidence="1">Multi-pass membrane protein</topology>
    </subcellularLocation>
    <subcellularLocation>
        <location evidence="2">Plastid</location>
        <location evidence="2">Chloroplast</location>
    </subcellularLocation>
</comment>
<dbReference type="InParanoid" id="A0A090N4V9"/>
<evidence type="ECO:0000256" key="8">
    <source>
        <dbReference type="ARBA" id="ARBA00022989"/>
    </source>
</evidence>
<evidence type="ECO:0000256" key="9">
    <source>
        <dbReference type="ARBA" id="ARBA00023136"/>
    </source>
</evidence>
<gene>
    <name evidence="12" type="ORF">OT_ostta08g02250</name>
</gene>
<proteinExistence type="inferred from homology"/>
<dbReference type="Proteomes" id="UP000009170">
    <property type="component" value="Unassembled WGS sequence"/>
</dbReference>
<dbReference type="Pfam" id="PF11891">
    <property type="entry name" value="RETICULATA-like"/>
    <property type="match status" value="1"/>
</dbReference>
<dbReference type="EMBL" id="CAID01000008">
    <property type="protein sequence ID" value="CEG01486.1"/>
    <property type="molecule type" value="Genomic_DNA"/>
</dbReference>
<evidence type="ECO:0000313" key="12">
    <source>
        <dbReference type="EMBL" id="CEG01486.1"/>
    </source>
</evidence>
<evidence type="ECO:0000256" key="1">
    <source>
        <dbReference type="ARBA" id="ARBA00004141"/>
    </source>
</evidence>
<dbReference type="GeneID" id="9831607"/>
<evidence type="ECO:0000256" key="10">
    <source>
        <dbReference type="SAM" id="MobiDB-lite"/>
    </source>
</evidence>
<feature type="transmembrane region" description="Helical" evidence="11">
    <location>
        <begin position="154"/>
        <end position="182"/>
    </location>
</feature>
<dbReference type="FunCoup" id="A0A090N4V9">
    <property type="interactions" value="289"/>
</dbReference>
<dbReference type="KEGG" id="ota:OT_ostta08g02250"/>
<name>A0A090N4V9_OSTTA</name>
<dbReference type="AlphaFoldDB" id="A0A090N4V9"/>
<evidence type="ECO:0000256" key="11">
    <source>
        <dbReference type="SAM" id="Phobius"/>
    </source>
</evidence>
<comment type="caution">
    <text evidence="12">The sequence shown here is derived from an EMBL/GenBank/DDBJ whole genome shotgun (WGS) entry which is preliminary data.</text>
</comment>
<keyword evidence="7" id="KW-0809">Transit peptide</keyword>
<dbReference type="STRING" id="70448.A0A090N4V9"/>
<dbReference type="RefSeq" id="XP_022840986.1">
    <property type="nucleotide sequence ID" value="XM_022983582.1"/>
</dbReference>
<reference evidence="12 13" key="2">
    <citation type="journal article" date="2014" name="BMC Genomics">
        <title>An improved genome of the model marine alga Ostreococcus tauri unfolds by assessing Illumina de novo assemblies.</title>
        <authorList>
            <person name="Blanc-Mathieu R."/>
            <person name="Verhelst B."/>
            <person name="Derelle E."/>
            <person name="Rombauts S."/>
            <person name="Bouget F.Y."/>
            <person name="Carre I."/>
            <person name="Chateau A."/>
            <person name="Eyre-Walker A."/>
            <person name="Grimsley N."/>
            <person name="Moreau H."/>
            <person name="Piegu B."/>
            <person name="Rivals E."/>
            <person name="Schackwitz W."/>
            <person name="Van de Peer Y."/>
            <person name="Piganeau G."/>
        </authorList>
    </citation>
    <scope>NUCLEOTIDE SEQUENCE [LARGE SCALE GENOMIC DNA]</scope>
    <source>
        <strain evidence="13">OTTH 0595 / CCAP 157/2 / RCC745</strain>
    </source>
</reference>
<dbReference type="OrthoDB" id="497268at2759"/>
<feature type="transmembrane region" description="Helical" evidence="11">
    <location>
        <begin position="218"/>
        <end position="238"/>
    </location>
</feature>
<comment type="similarity">
    <text evidence="3">Belongs to the RETICULATA family.</text>
</comment>
<keyword evidence="9 11" id="KW-0472">Membrane</keyword>
<dbReference type="GO" id="GO:0016020">
    <property type="term" value="C:membrane"/>
    <property type="evidence" value="ECO:0007669"/>
    <property type="project" value="UniProtKB-SubCell"/>
</dbReference>
<reference evidence="13" key="1">
    <citation type="journal article" date="2006" name="Proc. Natl. Acad. Sci. U.S.A.">
        <title>Genome analysis of the smallest free-living eukaryote Ostreococcus tauri unveils many unique features.</title>
        <authorList>
            <person name="Derelle E."/>
            <person name="Ferraz C."/>
            <person name="Rombauts S."/>
            <person name="Rouze P."/>
            <person name="Worden A.Z."/>
            <person name="Robbens S."/>
            <person name="Partensky F."/>
            <person name="Degroeve S."/>
            <person name="Echeynie S."/>
            <person name="Cooke R."/>
            <person name="Saeys Y."/>
            <person name="Wuyts J."/>
            <person name="Jabbari K."/>
            <person name="Bowler C."/>
            <person name="Panaud O."/>
            <person name="Piegu B."/>
            <person name="Ball S.G."/>
            <person name="Ral J.-P."/>
            <person name="Bouget F.-Y."/>
            <person name="Piganeau G."/>
            <person name="De Baets B."/>
            <person name="Picard A."/>
            <person name="Delseny M."/>
            <person name="Demaille J."/>
            <person name="Van de Peer Y."/>
            <person name="Moreau H."/>
        </authorList>
    </citation>
    <scope>NUCLEOTIDE SEQUENCE [LARGE SCALE GENOMIC DNA]</scope>
    <source>
        <strain evidence="13">OTTH 0595 / CCAP 157/2 / RCC745</strain>
    </source>
</reference>
<organism evidence="12 13">
    <name type="scientific">Ostreococcus tauri</name>
    <name type="common">Marine green alga</name>
    <dbReference type="NCBI Taxonomy" id="70448"/>
    <lineage>
        <taxon>Eukaryota</taxon>
        <taxon>Viridiplantae</taxon>
        <taxon>Chlorophyta</taxon>
        <taxon>Mamiellophyceae</taxon>
        <taxon>Mamiellales</taxon>
        <taxon>Bathycoccaceae</taxon>
        <taxon>Ostreococcus</taxon>
    </lineage>
</organism>
<evidence type="ECO:0000313" key="13">
    <source>
        <dbReference type="Proteomes" id="UP000009170"/>
    </source>
</evidence>
<evidence type="ECO:0000256" key="3">
    <source>
        <dbReference type="ARBA" id="ARBA00010793"/>
    </source>
</evidence>
<dbReference type="PANTHER" id="PTHR31620">
    <property type="entry name" value="PROTEIN RETICULATA-RELATED 2, CHLOROPLASTIC-RELATED"/>
    <property type="match status" value="1"/>
</dbReference>
<keyword evidence="8 11" id="KW-1133">Transmembrane helix</keyword>
<evidence type="ECO:0000256" key="5">
    <source>
        <dbReference type="ARBA" id="ARBA00022640"/>
    </source>
</evidence>
<keyword evidence="5" id="KW-0934">Plastid</keyword>
<accession>A0A090N4V9</accession>
<dbReference type="PANTHER" id="PTHR31620:SF15">
    <property type="entry name" value="PROTEIN RETICULATA-RELATED 2, CHLOROPLASTIC-RELATED"/>
    <property type="match status" value="1"/>
</dbReference>
<evidence type="ECO:0000256" key="2">
    <source>
        <dbReference type="ARBA" id="ARBA00004229"/>
    </source>
</evidence>
<evidence type="ECO:0000256" key="4">
    <source>
        <dbReference type="ARBA" id="ARBA00022528"/>
    </source>
</evidence>